<dbReference type="RefSeq" id="WP_264474842.1">
    <property type="nucleotide sequence ID" value="NZ_JAJCVJ010000001.1"/>
</dbReference>
<evidence type="ECO:0000313" key="2">
    <source>
        <dbReference type="Proteomes" id="UP001596201"/>
    </source>
</evidence>
<proteinExistence type="predicted"/>
<name>A0ABD5R914_9EURY</name>
<organism evidence="1 2">
    <name type="scientific">Salinirubrum litoreum</name>
    <dbReference type="NCBI Taxonomy" id="1126234"/>
    <lineage>
        <taxon>Archaea</taxon>
        <taxon>Methanobacteriati</taxon>
        <taxon>Methanobacteriota</taxon>
        <taxon>Stenosarchaea group</taxon>
        <taxon>Halobacteria</taxon>
        <taxon>Halobacteriales</taxon>
        <taxon>Haloferacaceae</taxon>
        <taxon>Salinirubrum</taxon>
    </lineage>
</organism>
<sequence length="41" mass="4282">MTTSDDTMGRRVRVGLEGAGGLVNETVESFALQNLDPAATT</sequence>
<keyword evidence="2" id="KW-1185">Reference proteome</keyword>
<dbReference type="Proteomes" id="UP001596201">
    <property type="component" value="Unassembled WGS sequence"/>
</dbReference>
<comment type="caution">
    <text evidence="1">The sequence shown here is derived from an EMBL/GenBank/DDBJ whole genome shotgun (WGS) entry which is preliminary data.</text>
</comment>
<accession>A0ABD5R914</accession>
<protein>
    <submittedName>
        <fullName evidence="1">Uncharacterized protein</fullName>
    </submittedName>
</protein>
<gene>
    <name evidence="1" type="ORF">ACFPJ5_05895</name>
</gene>
<reference evidence="1 2" key="1">
    <citation type="journal article" date="2019" name="Int. J. Syst. Evol. Microbiol.">
        <title>The Global Catalogue of Microorganisms (GCM) 10K type strain sequencing project: providing services to taxonomists for standard genome sequencing and annotation.</title>
        <authorList>
            <consortium name="The Broad Institute Genomics Platform"/>
            <consortium name="The Broad Institute Genome Sequencing Center for Infectious Disease"/>
            <person name="Wu L."/>
            <person name="Ma J."/>
        </authorList>
    </citation>
    <scope>NUCLEOTIDE SEQUENCE [LARGE SCALE GENOMIC DNA]</scope>
    <source>
        <strain evidence="1 2">CGMCC 1.12237</strain>
    </source>
</reference>
<dbReference type="AlphaFoldDB" id="A0ABD5R914"/>
<dbReference type="EMBL" id="JBHSKX010000001">
    <property type="protein sequence ID" value="MFC5366465.1"/>
    <property type="molecule type" value="Genomic_DNA"/>
</dbReference>
<evidence type="ECO:0000313" key="1">
    <source>
        <dbReference type="EMBL" id="MFC5366465.1"/>
    </source>
</evidence>